<accession>A0A6V8KAW1</accession>
<evidence type="ECO:0000256" key="1">
    <source>
        <dbReference type="SAM" id="MobiDB-lite"/>
    </source>
</evidence>
<reference evidence="2 3" key="1">
    <citation type="submission" date="2020-03" db="EMBL/GenBank/DDBJ databases">
        <title>Whole genome shotgun sequence of Phytohabitans houttuyneae NBRC 108639.</title>
        <authorList>
            <person name="Komaki H."/>
            <person name="Tamura T."/>
        </authorList>
    </citation>
    <scope>NUCLEOTIDE SEQUENCE [LARGE SCALE GENOMIC DNA]</scope>
    <source>
        <strain evidence="2 3">NBRC 108639</strain>
    </source>
</reference>
<feature type="region of interest" description="Disordered" evidence="1">
    <location>
        <begin position="1"/>
        <end position="21"/>
    </location>
</feature>
<dbReference type="AlphaFoldDB" id="A0A6V8KAW1"/>
<organism evidence="2 3">
    <name type="scientific">Phytohabitans houttuyneae</name>
    <dbReference type="NCBI Taxonomy" id="1076126"/>
    <lineage>
        <taxon>Bacteria</taxon>
        <taxon>Bacillati</taxon>
        <taxon>Actinomycetota</taxon>
        <taxon>Actinomycetes</taxon>
        <taxon>Micromonosporales</taxon>
        <taxon>Micromonosporaceae</taxon>
    </lineage>
</organism>
<evidence type="ECO:0000313" key="3">
    <source>
        <dbReference type="Proteomes" id="UP000482800"/>
    </source>
</evidence>
<keyword evidence="3" id="KW-1185">Reference proteome</keyword>
<comment type="caution">
    <text evidence="2">The sequence shown here is derived from an EMBL/GenBank/DDBJ whole genome shotgun (WGS) entry which is preliminary data.</text>
</comment>
<protein>
    <submittedName>
        <fullName evidence="2">Uncharacterized protein</fullName>
    </submittedName>
</protein>
<gene>
    <name evidence="2" type="ORF">Phou_036980</name>
</gene>
<name>A0A6V8KAW1_9ACTN</name>
<reference evidence="2 3" key="2">
    <citation type="submission" date="2020-03" db="EMBL/GenBank/DDBJ databases">
        <authorList>
            <person name="Ichikawa N."/>
            <person name="Kimura A."/>
            <person name="Kitahashi Y."/>
            <person name="Uohara A."/>
        </authorList>
    </citation>
    <scope>NUCLEOTIDE SEQUENCE [LARGE SCALE GENOMIC DNA]</scope>
    <source>
        <strain evidence="2 3">NBRC 108639</strain>
    </source>
</reference>
<dbReference type="Proteomes" id="UP000482800">
    <property type="component" value="Unassembled WGS sequence"/>
</dbReference>
<evidence type="ECO:0000313" key="2">
    <source>
        <dbReference type="EMBL" id="GFJ79518.1"/>
    </source>
</evidence>
<proteinExistence type="predicted"/>
<dbReference type="EMBL" id="BLPF01000001">
    <property type="protein sequence ID" value="GFJ79518.1"/>
    <property type="molecule type" value="Genomic_DNA"/>
</dbReference>
<sequence length="145" mass="16599">MDNESQSPFTTTPVGVADQDGQETTFAEATGVVRWLATLRATWLLMSQPVASVQEAEFDRAARRRAERQGQPSPRVRVISLRRPASTASGHSDREYNHQWIVRGHWRQQWYPARQVHRPLWIAPHVKGPEDKPLLGGERVYHLAR</sequence>
<feature type="compositionally biased region" description="Polar residues" evidence="1">
    <location>
        <begin position="1"/>
        <end position="13"/>
    </location>
</feature>